<evidence type="ECO:0000313" key="3">
    <source>
        <dbReference type="Proteomes" id="UP001180754"/>
    </source>
</evidence>
<protein>
    <submittedName>
        <fullName evidence="2">Uncharacterized protein</fullName>
    </submittedName>
</protein>
<dbReference type="SUPFAM" id="SSF52518">
    <property type="entry name" value="Thiamin diphosphate-binding fold (THDP-binding)"/>
    <property type="match status" value="1"/>
</dbReference>
<evidence type="ECO:0000313" key="2">
    <source>
        <dbReference type="EMBL" id="MDT0547519.1"/>
    </source>
</evidence>
<keyword evidence="3" id="KW-1185">Reference proteome</keyword>
<dbReference type="InterPro" id="IPR029061">
    <property type="entry name" value="THDP-binding"/>
</dbReference>
<comment type="caution">
    <text evidence="2">The sequence shown here is derived from an EMBL/GenBank/DDBJ whole genome shotgun (WGS) entry which is preliminary data.</text>
</comment>
<dbReference type="Gene3D" id="3.40.50.970">
    <property type="match status" value="1"/>
</dbReference>
<name>A0ABU2XNL7_9ACTN</name>
<dbReference type="RefSeq" id="WP_311728039.1">
    <property type="nucleotide sequence ID" value="NZ_JAVRFD010000020.1"/>
</dbReference>
<sequence>MRVTWGATLVALGDEDPRTVVLDGDLATSTKADAFAQAHPERFLQMGIAFDHQPHIGVGLRDEHPDRVDARGGRRTPRRRTATAPVRWSPAPRRRRPGSARRRIITARLSGRGRWRCWL</sequence>
<feature type="compositionally biased region" description="Basic residues" evidence="1">
    <location>
        <begin position="92"/>
        <end position="102"/>
    </location>
</feature>
<reference evidence="2" key="1">
    <citation type="submission" date="2024-05" db="EMBL/GenBank/DDBJ databases">
        <title>30 novel species of actinomycetes from the DSMZ collection.</title>
        <authorList>
            <person name="Nouioui I."/>
        </authorList>
    </citation>
    <scope>NUCLEOTIDE SEQUENCE</scope>
    <source>
        <strain evidence="2">DSM 41529</strain>
    </source>
</reference>
<evidence type="ECO:0000256" key="1">
    <source>
        <dbReference type="SAM" id="MobiDB-lite"/>
    </source>
</evidence>
<dbReference type="Proteomes" id="UP001180754">
    <property type="component" value="Unassembled WGS sequence"/>
</dbReference>
<proteinExistence type="predicted"/>
<feature type="compositionally biased region" description="Basic and acidic residues" evidence="1">
    <location>
        <begin position="60"/>
        <end position="72"/>
    </location>
</feature>
<gene>
    <name evidence="2" type="ORF">RND15_33185</name>
</gene>
<feature type="region of interest" description="Disordered" evidence="1">
    <location>
        <begin position="57"/>
        <end position="102"/>
    </location>
</feature>
<accession>A0ABU2XNL7</accession>
<feature type="compositionally biased region" description="Low complexity" evidence="1">
    <location>
        <begin position="82"/>
        <end position="91"/>
    </location>
</feature>
<organism evidence="2 3">
    <name type="scientific">Streptomyces lonegramiae</name>
    <dbReference type="NCBI Taxonomy" id="3075524"/>
    <lineage>
        <taxon>Bacteria</taxon>
        <taxon>Bacillati</taxon>
        <taxon>Actinomycetota</taxon>
        <taxon>Actinomycetes</taxon>
        <taxon>Kitasatosporales</taxon>
        <taxon>Streptomycetaceae</taxon>
        <taxon>Streptomyces</taxon>
    </lineage>
</organism>
<dbReference type="EMBL" id="JAVRFD010000020">
    <property type="protein sequence ID" value="MDT0547519.1"/>
    <property type="molecule type" value="Genomic_DNA"/>
</dbReference>